<dbReference type="AlphaFoldDB" id="A0A928YRN5"/>
<feature type="domain" description="FHA" evidence="1">
    <location>
        <begin position="53"/>
        <end position="129"/>
    </location>
</feature>
<gene>
    <name evidence="2" type="ORF">C4F49_11765</name>
</gene>
<dbReference type="Proteomes" id="UP000616201">
    <property type="component" value="Unassembled WGS sequence"/>
</dbReference>
<sequence>MKRMITLRGVSECGKSTKVKQLAEWIINNYSHTNLGVNITNGDINGVLIIGKVKIGFNSAGDDFECVSGNDSLIINYPDIDILINTSRTKGITRRHLEFHYNESNGWLVHNIFVNKLIPSNTVLENQRDRYIMDKLISLITGLDKI</sequence>
<dbReference type="EMBL" id="PRDK01000006">
    <property type="protein sequence ID" value="MBE8714360.1"/>
    <property type="molecule type" value="Genomic_DNA"/>
</dbReference>
<name>A0A928YRN5_9SPHI</name>
<evidence type="ECO:0000313" key="2">
    <source>
        <dbReference type="EMBL" id="MBE8714360.1"/>
    </source>
</evidence>
<accession>A0A928YRN5</accession>
<reference evidence="2" key="1">
    <citation type="submission" date="2018-02" db="EMBL/GenBank/DDBJ databases">
        <authorList>
            <person name="Vasarhelyi B.M."/>
            <person name="Deshmukh S."/>
            <person name="Balint B."/>
            <person name="Kukolya J."/>
        </authorList>
    </citation>
    <scope>NUCLEOTIDE SEQUENCE</scope>
    <source>
        <strain evidence="2">KB22</strain>
    </source>
</reference>
<organism evidence="2 3">
    <name type="scientific">Sphingobacterium hungaricum</name>
    <dbReference type="NCBI Taxonomy" id="2082723"/>
    <lineage>
        <taxon>Bacteria</taxon>
        <taxon>Pseudomonadati</taxon>
        <taxon>Bacteroidota</taxon>
        <taxon>Sphingobacteriia</taxon>
        <taxon>Sphingobacteriales</taxon>
        <taxon>Sphingobacteriaceae</taxon>
        <taxon>Sphingobacterium</taxon>
    </lineage>
</organism>
<evidence type="ECO:0000313" key="3">
    <source>
        <dbReference type="Proteomes" id="UP000616201"/>
    </source>
</evidence>
<comment type="caution">
    <text evidence="2">The sequence shown here is derived from an EMBL/GenBank/DDBJ whole genome shotgun (WGS) entry which is preliminary data.</text>
</comment>
<dbReference type="InterPro" id="IPR000253">
    <property type="entry name" value="FHA_dom"/>
</dbReference>
<proteinExistence type="predicted"/>
<protein>
    <recommendedName>
        <fullName evidence="1">FHA domain-containing protein</fullName>
    </recommendedName>
</protein>
<dbReference type="PROSITE" id="PS50006">
    <property type="entry name" value="FHA_DOMAIN"/>
    <property type="match status" value="1"/>
</dbReference>
<keyword evidence="3" id="KW-1185">Reference proteome</keyword>
<evidence type="ECO:0000259" key="1">
    <source>
        <dbReference type="PROSITE" id="PS50006"/>
    </source>
</evidence>